<dbReference type="EMBL" id="KE124856">
    <property type="protein sequence ID" value="EPB76702.1"/>
    <property type="molecule type" value="Genomic_DNA"/>
</dbReference>
<accession>A0A0D6M9Y0</accession>
<sequence>MQYGMDRCADMSPSVHTLKRTHTWLEYSFTKDEKWISYSNVYHHACWIDKGAGAGGIPNPNVHARKVMLCIWWSVHSVEYWELLAEGPTVTADVYFERLRNLKANLENARPQQHKVYFYHDSVRPHIARTASAKLMKFGCTILPHPPYSSNLADSDYHLFPHLQRRLVGQKFQIRDDIGKALEHFFKKRSPVFWSRGTYDPPKRWQETSDAFNACLK</sequence>
<gene>
    <name evidence="1" type="ORF">ANCCEY_04212</name>
</gene>
<dbReference type="Pfam" id="PF01359">
    <property type="entry name" value="Transposase_1"/>
    <property type="match status" value="1"/>
</dbReference>
<dbReference type="InterPro" id="IPR001888">
    <property type="entry name" value="Transposase_1"/>
</dbReference>
<dbReference type="PANTHER" id="PTHR46060">
    <property type="entry name" value="MARINER MOS1 TRANSPOSASE-LIKE PROTEIN"/>
    <property type="match status" value="1"/>
</dbReference>
<protein>
    <submittedName>
        <fullName evidence="1">Transposase</fullName>
    </submittedName>
</protein>
<dbReference type="AlphaFoldDB" id="A0A0D6M9Y0"/>
<evidence type="ECO:0000313" key="2">
    <source>
        <dbReference type="Proteomes" id="UP000054495"/>
    </source>
</evidence>
<evidence type="ECO:0000313" key="1">
    <source>
        <dbReference type="EMBL" id="EPB76702.1"/>
    </source>
</evidence>
<dbReference type="Gene3D" id="3.30.420.10">
    <property type="entry name" value="Ribonuclease H-like superfamily/Ribonuclease H"/>
    <property type="match status" value="1"/>
</dbReference>
<name>A0A0D6M9Y0_9BILA</name>
<keyword evidence="2" id="KW-1185">Reference proteome</keyword>
<dbReference type="GO" id="GO:0003676">
    <property type="term" value="F:nucleic acid binding"/>
    <property type="evidence" value="ECO:0007669"/>
    <property type="project" value="InterPro"/>
</dbReference>
<dbReference type="InterPro" id="IPR036397">
    <property type="entry name" value="RNaseH_sf"/>
</dbReference>
<reference evidence="1 2" key="1">
    <citation type="submission" date="2013-05" db="EMBL/GenBank/DDBJ databases">
        <title>Draft genome of the parasitic nematode Anyclostoma ceylanicum.</title>
        <authorList>
            <person name="Mitreva M."/>
        </authorList>
    </citation>
    <scope>NUCLEOTIDE SEQUENCE [LARGE SCALE GENOMIC DNA]</scope>
</reference>
<organism evidence="1 2">
    <name type="scientific">Ancylostoma ceylanicum</name>
    <dbReference type="NCBI Taxonomy" id="53326"/>
    <lineage>
        <taxon>Eukaryota</taxon>
        <taxon>Metazoa</taxon>
        <taxon>Ecdysozoa</taxon>
        <taxon>Nematoda</taxon>
        <taxon>Chromadorea</taxon>
        <taxon>Rhabditida</taxon>
        <taxon>Rhabditina</taxon>
        <taxon>Rhabditomorpha</taxon>
        <taxon>Strongyloidea</taxon>
        <taxon>Ancylostomatidae</taxon>
        <taxon>Ancylostomatinae</taxon>
        <taxon>Ancylostoma</taxon>
    </lineage>
</organism>
<dbReference type="PANTHER" id="PTHR46060:SF1">
    <property type="entry name" value="MARINER MOS1 TRANSPOSASE-LIKE PROTEIN"/>
    <property type="match status" value="1"/>
</dbReference>
<dbReference type="Proteomes" id="UP000054495">
    <property type="component" value="Unassembled WGS sequence"/>
</dbReference>
<proteinExistence type="predicted"/>
<dbReference type="InterPro" id="IPR052709">
    <property type="entry name" value="Transposase-MT_Hybrid"/>
</dbReference>